<evidence type="ECO:0000313" key="7">
    <source>
        <dbReference type="EMBL" id="SFZ90616.1"/>
    </source>
</evidence>
<dbReference type="InterPro" id="IPR010432">
    <property type="entry name" value="RDD"/>
</dbReference>
<keyword evidence="5" id="KW-0472">Membrane</keyword>
<sequence>MFYGFVILITLLWYSFAEEATVVDDFFYDLENINPFLDRLITGTVLALLYFITETLLKGRTVGKFVTKTKVVLEDGTMPSVIDYLKRSFSRIIPFEAFSFLGNNGRGWHDSISNTFVVDVVRFEAKKKSQSELELIGKSQDDI</sequence>
<dbReference type="Pfam" id="PF06271">
    <property type="entry name" value="RDD"/>
    <property type="match status" value="1"/>
</dbReference>
<organism evidence="7 8">
    <name type="scientific">Flaviramulus basaltis</name>
    <dbReference type="NCBI Taxonomy" id="369401"/>
    <lineage>
        <taxon>Bacteria</taxon>
        <taxon>Pseudomonadati</taxon>
        <taxon>Bacteroidota</taxon>
        <taxon>Flavobacteriia</taxon>
        <taxon>Flavobacteriales</taxon>
        <taxon>Flavobacteriaceae</taxon>
        <taxon>Flaviramulus</taxon>
    </lineage>
</organism>
<evidence type="ECO:0000256" key="3">
    <source>
        <dbReference type="ARBA" id="ARBA00022692"/>
    </source>
</evidence>
<dbReference type="InterPro" id="IPR051791">
    <property type="entry name" value="Pra-immunoreactive"/>
</dbReference>
<keyword evidence="3" id="KW-0812">Transmembrane</keyword>
<evidence type="ECO:0000313" key="8">
    <source>
        <dbReference type="Proteomes" id="UP000182544"/>
    </source>
</evidence>
<evidence type="ECO:0000256" key="2">
    <source>
        <dbReference type="ARBA" id="ARBA00022475"/>
    </source>
</evidence>
<protein>
    <submittedName>
        <fullName evidence="7">Uncharacterized membrane protein YckC, RDD family</fullName>
    </submittedName>
</protein>
<name>A0A1K2IE99_9FLAO</name>
<dbReference type="EMBL" id="FPKV01000001">
    <property type="protein sequence ID" value="SFZ90616.1"/>
    <property type="molecule type" value="Genomic_DNA"/>
</dbReference>
<keyword evidence="8" id="KW-1185">Reference proteome</keyword>
<dbReference type="PANTHER" id="PTHR36115">
    <property type="entry name" value="PROLINE-RICH ANTIGEN HOMOLOG-RELATED"/>
    <property type="match status" value="1"/>
</dbReference>
<keyword evidence="4" id="KW-1133">Transmembrane helix</keyword>
<dbReference type="GO" id="GO:0005886">
    <property type="term" value="C:plasma membrane"/>
    <property type="evidence" value="ECO:0007669"/>
    <property type="project" value="UniProtKB-SubCell"/>
</dbReference>
<evidence type="ECO:0000256" key="1">
    <source>
        <dbReference type="ARBA" id="ARBA00004651"/>
    </source>
</evidence>
<gene>
    <name evidence="7" type="ORF">SAMN05428642_1011039</name>
</gene>
<comment type="subcellular location">
    <subcellularLocation>
        <location evidence="1">Cell membrane</location>
        <topology evidence="1">Multi-pass membrane protein</topology>
    </subcellularLocation>
</comment>
<keyword evidence="2" id="KW-1003">Cell membrane</keyword>
<reference evidence="7 8" key="1">
    <citation type="submission" date="2016-10" db="EMBL/GenBank/DDBJ databases">
        <authorList>
            <person name="de Groot N.N."/>
        </authorList>
    </citation>
    <scope>NUCLEOTIDE SEQUENCE [LARGE SCALE GENOMIC DNA]</scope>
    <source>
        <strain evidence="7 8">DSM 18180</strain>
    </source>
</reference>
<dbReference type="AlphaFoldDB" id="A0A1K2IE99"/>
<evidence type="ECO:0000256" key="4">
    <source>
        <dbReference type="ARBA" id="ARBA00022989"/>
    </source>
</evidence>
<dbReference type="Proteomes" id="UP000182544">
    <property type="component" value="Unassembled WGS sequence"/>
</dbReference>
<evidence type="ECO:0000256" key="5">
    <source>
        <dbReference type="ARBA" id="ARBA00023136"/>
    </source>
</evidence>
<proteinExistence type="predicted"/>
<evidence type="ECO:0000259" key="6">
    <source>
        <dbReference type="Pfam" id="PF06271"/>
    </source>
</evidence>
<dbReference type="STRING" id="369401.SAMN05428642_1011039"/>
<accession>A0A1K2IE99</accession>
<feature type="domain" description="RDD" evidence="6">
    <location>
        <begin position="34"/>
        <end position="101"/>
    </location>
</feature>
<dbReference type="PANTHER" id="PTHR36115:SF4">
    <property type="entry name" value="MEMBRANE PROTEIN"/>
    <property type="match status" value="1"/>
</dbReference>